<keyword evidence="1" id="KW-0479">Metal-binding</keyword>
<keyword evidence="8" id="KW-1185">Reference proteome</keyword>
<keyword evidence="3" id="KW-0862">Zinc</keyword>
<evidence type="ECO:0000259" key="6">
    <source>
        <dbReference type="PROSITE" id="PS50119"/>
    </source>
</evidence>
<evidence type="ECO:0000256" key="5">
    <source>
        <dbReference type="SAM" id="MobiDB-lite"/>
    </source>
</evidence>
<dbReference type="InterPro" id="IPR005162">
    <property type="entry name" value="Retrotrans_gag_dom"/>
</dbReference>
<accession>A0ABR0D4X3</accession>
<dbReference type="PANTHER" id="PTHR31874">
    <property type="entry name" value="CCT MOTIF FAMILY PROTEIN, EXPRESSED"/>
    <property type="match status" value="1"/>
</dbReference>
<dbReference type="InterPro" id="IPR049808">
    <property type="entry name" value="CONSTANS-like_Bbox1"/>
</dbReference>
<dbReference type="InterPro" id="IPR000315">
    <property type="entry name" value="Znf_B-box"/>
</dbReference>
<dbReference type="EMBL" id="JAYDYQ010002534">
    <property type="protein sequence ID" value="KAK4484247.1"/>
    <property type="molecule type" value="Genomic_DNA"/>
</dbReference>
<dbReference type="PANTHER" id="PTHR31874:SF1">
    <property type="entry name" value="ZINC FINGER PROTEIN CONSTANS-LIKE 6"/>
    <property type="match status" value="1"/>
</dbReference>
<dbReference type="CDD" id="cd19821">
    <property type="entry name" value="Bbox1_BBX-like"/>
    <property type="match status" value="1"/>
</dbReference>
<dbReference type="PROSITE" id="PS50119">
    <property type="entry name" value="ZF_BBOX"/>
    <property type="match status" value="1"/>
</dbReference>
<organism evidence="7 8">
    <name type="scientific">Penstemon davidsonii</name>
    <dbReference type="NCBI Taxonomy" id="160366"/>
    <lineage>
        <taxon>Eukaryota</taxon>
        <taxon>Viridiplantae</taxon>
        <taxon>Streptophyta</taxon>
        <taxon>Embryophyta</taxon>
        <taxon>Tracheophyta</taxon>
        <taxon>Spermatophyta</taxon>
        <taxon>Magnoliopsida</taxon>
        <taxon>eudicotyledons</taxon>
        <taxon>Gunneridae</taxon>
        <taxon>Pentapetalae</taxon>
        <taxon>asterids</taxon>
        <taxon>lamiids</taxon>
        <taxon>Lamiales</taxon>
        <taxon>Plantaginaceae</taxon>
        <taxon>Cheloneae</taxon>
        <taxon>Penstemon</taxon>
    </lineage>
</organism>
<evidence type="ECO:0000256" key="2">
    <source>
        <dbReference type="ARBA" id="ARBA00022771"/>
    </source>
</evidence>
<evidence type="ECO:0000256" key="4">
    <source>
        <dbReference type="PROSITE-ProRule" id="PRU00024"/>
    </source>
</evidence>
<evidence type="ECO:0000256" key="3">
    <source>
        <dbReference type="ARBA" id="ARBA00022833"/>
    </source>
</evidence>
<feature type="domain" description="B box-type" evidence="6">
    <location>
        <begin position="15"/>
        <end position="62"/>
    </location>
</feature>
<feature type="compositionally biased region" description="Basic and acidic residues" evidence="5">
    <location>
        <begin position="611"/>
        <end position="625"/>
    </location>
</feature>
<dbReference type="InterPro" id="IPR052453">
    <property type="entry name" value="CONSTANS-like_ZF"/>
</dbReference>
<dbReference type="Proteomes" id="UP001291926">
    <property type="component" value="Unassembled WGS sequence"/>
</dbReference>
<dbReference type="SMART" id="SM00336">
    <property type="entry name" value="BBOX"/>
    <property type="match status" value="1"/>
</dbReference>
<reference evidence="7 8" key="1">
    <citation type="journal article" date="2023" name="bioRxiv">
        <title>Genome report: Whole genome sequence and annotation of Penstemon davidsonii.</title>
        <authorList>
            <person name="Ostevik K.L."/>
            <person name="Alabady M."/>
            <person name="Zhang M."/>
            <person name="Rausher M.D."/>
        </authorList>
    </citation>
    <scope>NUCLEOTIDE SEQUENCE [LARGE SCALE GENOMIC DNA]</scope>
    <source>
        <strain evidence="7">DNT005</strain>
        <tissue evidence="7">Whole leaf</tissue>
    </source>
</reference>
<name>A0ABR0D4X3_9LAMI</name>
<gene>
    <name evidence="7" type="ORF">RD792_011471</name>
</gene>
<protein>
    <recommendedName>
        <fullName evidence="6">B box-type domain-containing protein</fullName>
    </recommendedName>
</protein>
<evidence type="ECO:0000256" key="1">
    <source>
        <dbReference type="ARBA" id="ARBA00022723"/>
    </source>
</evidence>
<evidence type="ECO:0000313" key="7">
    <source>
        <dbReference type="EMBL" id="KAK4484247.1"/>
    </source>
</evidence>
<keyword evidence="2 4" id="KW-0863">Zinc-finger</keyword>
<feature type="region of interest" description="Disordered" evidence="5">
    <location>
        <begin position="563"/>
        <end position="633"/>
    </location>
</feature>
<sequence length="1152" mass="130304">MATLDKKLANAVGAKSARACDNCVRKRARWYCAADDAFLCQSCDSSVHSANPLARRHERVRLKMASIKSIDVNSIPSWHKGFTKKARTPRQKKHAKPEHLDKINNPFYHVPEICSEENSHDDDNEEQLLYRVPIFDPFVAELCNSNEAVYNIEKHDHLNGFLDPSEMDLADFAADVESLLGKGLEDESFDMEGLGLLDCDGKERVKVEDEEIGEVGNNNIPIDAEFIDLERETFELNFDYDSPVTGEEEDEVKLVHNGELNLKNNFEGLNQVVDESKKKIFLRLDYEGVLSAWDEEKSPWMNGERPELDSGDCWPDCVGTCGTMHVYGGEMGMVNRHSAAAMADGGREARVSRYREKRRTRKNQYVPFRSTNSRTWQPEVQHRRSRVSRKAASAVSEAICSIDALSSGHPLVRSLIGSHLPRLGDPLMAVTCCQCYFMSTKMIPQITRKTRSSLTRTRSDLTHSLENLSTVPLTMEGTDKIEELTTEVRNFTKDLEAKQAEWSNVVSKFENMLGPATAASQANTEASNTVNTSLMHLESKMSMLAESINTLANGIQSQAWTGPPKSFVDKGKGPATHIGGSGSRDEMPYKQGNGQANVPDKKGSTFRARYQRPDSGGRSEEERSEAMGYGPEGHQAISSAYDRTNRAMEGQDDLLTMNQAQEMFVRRQGNRASRYNKPHPEYIDQVPFPMNYRAPNFTLFSGEGSQSATEHLARFSLECGNLSNELKLKLFPNSLTGMAFHWYANLKPGSVPDWLSMEKVFVINHYQAPLEVSVIELSNMKQLTGQTVEEYMKAFIRARGFCAIPLPEKECIKIAIHGMHFELRKIMMAQYHEDLFELTDHAVRYERVLRDENRRQPRGNYHQVGMADSSEEPLHRPMEQTGVEIGLAEVVCPKNTVCQALAKPKEPQPAIKVPNNLVRRDAEYKTDRERRYSFDVSKTEAIFDQLLADKILRLKGDHVIPSPMKIASKTYCKYHDVWTHSTNECLVQDGHQVTSPYYGQTNKLTEGNNDLLTVNQALRMFMKRQDIRMPRCNKPYPEYIDQIRRPTKSPSRPNRPHWPMACRTYTSRHVPSGSVMSHKYQEVISRHAPIIGKYDVPQLSGGRIKAKRATLADGLQKIHSDMNNAPIIGQSTTETGEEEKFMSWPMKTGQLP</sequence>
<evidence type="ECO:0000313" key="8">
    <source>
        <dbReference type="Proteomes" id="UP001291926"/>
    </source>
</evidence>
<dbReference type="Pfam" id="PF03732">
    <property type="entry name" value="Retrotrans_gag"/>
    <property type="match status" value="1"/>
</dbReference>
<dbReference type="Pfam" id="PF00643">
    <property type="entry name" value="zf-B_box"/>
    <property type="match status" value="1"/>
</dbReference>
<comment type="caution">
    <text evidence="7">The sequence shown here is derived from an EMBL/GenBank/DDBJ whole genome shotgun (WGS) entry which is preliminary data.</text>
</comment>
<proteinExistence type="predicted"/>